<protein>
    <submittedName>
        <fullName evidence="2">Uncharacterized protein</fullName>
    </submittedName>
</protein>
<sequence length="164" mass="18639">MTRLERKVEEQTGRQTNRANSLSTVPAASQQNNINDGDQNDYNYGDAAADYKDNEEEEEEEKKEEDTGDDGDSDGHDDDLYNFDGNGFLSDISNNIMIMMIMISPSTVTHQEKRTLSKPLQNSFPTGRLTKEIGKLTKQISQCFLLSTESRPDCKFARQFRLEK</sequence>
<feature type="compositionally biased region" description="Polar residues" evidence="1">
    <location>
        <begin position="13"/>
        <end position="29"/>
    </location>
</feature>
<feature type="compositionally biased region" description="Low complexity" evidence="1">
    <location>
        <begin position="30"/>
        <end position="48"/>
    </location>
</feature>
<keyword evidence="3" id="KW-1185">Reference proteome</keyword>
<feature type="compositionally biased region" description="Acidic residues" evidence="1">
    <location>
        <begin position="53"/>
        <end position="81"/>
    </location>
</feature>
<accession>A0AAV4AJ96</accession>
<evidence type="ECO:0000256" key="1">
    <source>
        <dbReference type="SAM" id="MobiDB-lite"/>
    </source>
</evidence>
<organism evidence="2 3">
    <name type="scientific">Plakobranchus ocellatus</name>
    <dbReference type="NCBI Taxonomy" id="259542"/>
    <lineage>
        <taxon>Eukaryota</taxon>
        <taxon>Metazoa</taxon>
        <taxon>Spiralia</taxon>
        <taxon>Lophotrochozoa</taxon>
        <taxon>Mollusca</taxon>
        <taxon>Gastropoda</taxon>
        <taxon>Heterobranchia</taxon>
        <taxon>Euthyneura</taxon>
        <taxon>Panpulmonata</taxon>
        <taxon>Sacoglossa</taxon>
        <taxon>Placobranchoidea</taxon>
        <taxon>Plakobranchidae</taxon>
        <taxon>Plakobranchus</taxon>
    </lineage>
</organism>
<feature type="region of interest" description="Disordered" evidence="1">
    <location>
        <begin position="1"/>
        <end position="84"/>
    </location>
</feature>
<name>A0AAV4AJ96_9GAST</name>
<dbReference type="AlphaFoldDB" id="A0AAV4AJ96"/>
<evidence type="ECO:0000313" key="2">
    <source>
        <dbReference type="EMBL" id="GFO07804.1"/>
    </source>
</evidence>
<feature type="compositionally biased region" description="Basic and acidic residues" evidence="1">
    <location>
        <begin position="1"/>
        <end position="12"/>
    </location>
</feature>
<proteinExistence type="predicted"/>
<gene>
    <name evidence="2" type="ORF">PoB_003430900</name>
</gene>
<reference evidence="2 3" key="1">
    <citation type="journal article" date="2021" name="Elife">
        <title>Chloroplast acquisition without the gene transfer in kleptoplastic sea slugs, Plakobranchus ocellatus.</title>
        <authorList>
            <person name="Maeda T."/>
            <person name="Takahashi S."/>
            <person name="Yoshida T."/>
            <person name="Shimamura S."/>
            <person name="Takaki Y."/>
            <person name="Nagai Y."/>
            <person name="Toyoda A."/>
            <person name="Suzuki Y."/>
            <person name="Arimoto A."/>
            <person name="Ishii H."/>
            <person name="Satoh N."/>
            <person name="Nishiyama T."/>
            <person name="Hasebe M."/>
            <person name="Maruyama T."/>
            <person name="Minagawa J."/>
            <person name="Obokata J."/>
            <person name="Shigenobu S."/>
        </authorList>
    </citation>
    <scope>NUCLEOTIDE SEQUENCE [LARGE SCALE GENOMIC DNA]</scope>
</reference>
<dbReference type="EMBL" id="BLXT01003909">
    <property type="protein sequence ID" value="GFO07804.1"/>
    <property type="molecule type" value="Genomic_DNA"/>
</dbReference>
<comment type="caution">
    <text evidence="2">The sequence shown here is derived from an EMBL/GenBank/DDBJ whole genome shotgun (WGS) entry which is preliminary data.</text>
</comment>
<evidence type="ECO:0000313" key="3">
    <source>
        <dbReference type="Proteomes" id="UP000735302"/>
    </source>
</evidence>
<dbReference type="Proteomes" id="UP000735302">
    <property type="component" value="Unassembled WGS sequence"/>
</dbReference>